<proteinExistence type="predicted"/>
<dbReference type="AlphaFoldDB" id="A0A4D6NH05"/>
<gene>
    <name evidence="1" type="ORF">DEO72_LG10g2698</name>
</gene>
<reference evidence="1 2" key="1">
    <citation type="submission" date="2019-04" db="EMBL/GenBank/DDBJ databases">
        <title>An improved genome assembly and genetic linkage map for asparagus bean, Vigna unguiculata ssp. sesquipedialis.</title>
        <authorList>
            <person name="Xia Q."/>
            <person name="Zhang R."/>
            <person name="Dong Y."/>
        </authorList>
    </citation>
    <scope>NUCLEOTIDE SEQUENCE [LARGE SCALE GENOMIC DNA]</scope>
    <source>
        <tissue evidence="1">Leaf</tissue>
    </source>
</reference>
<evidence type="ECO:0000313" key="1">
    <source>
        <dbReference type="EMBL" id="QCE11465.1"/>
    </source>
</evidence>
<dbReference type="Proteomes" id="UP000501690">
    <property type="component" value="Linkage Group LG10"/>
</dbReference>
<accession>A0A4D6NH05</accession>
<sequence length="155" mass="17293">MHLRLWFSAGLRRCILQRVTRVVFLSIQRWLARRGGSSPAATAAPMIHCDGGSVSAIVVCVFACNRNAFACGEVRSGQVRERTRLWVRPTRGARHAVVRCGCRRREAISMVVPPAERDGDLARVLPWWIASHMVASTAGSHRLRPFVTEGFASQW</sequence>
<keyword evidence="2" id="KW-1185">Reference proteome</keyword>
<name>A0A4D6NH05_VIGUN</name>
<protein>
    <submittedName>
        <fullName evidence="1">Uncharacterized protein</fullName>
    </submittedName>
</protein>
<evidence type="ECO:0000313" key="2">
    <source>
        <dbReference type="Proteomes" id="UP000501690"/>
    </source>
</evidence>
<organism evidence="1 2">
    <name type="scientific">Vigna unguiculata</name>
    <name type="common">Cowpea</name>
    <dbReference type="NCBI Taxonomy" id="3917"/>
    <lineage>
        <taxon>Eukaryota</taxon>
        <taxon>Viridiplantae</taxon>
        <taxon>Streptophyta</taxon>
        <taxon>Embryophyta</taxon>
        <taxon>Tracheophyta</taxon>
        <taxon>Spermatophyta</taxon>
        <taxon>Magnoliopsida</taxon>
        <taxon>eudicotyledons</taxon>
        <taxon>Gunneridae</taxon>
        <taxon>Pentapetalae</taxon>
        <taxon>rosids</taxon>
        <taxon>fabids</taxon>
        <taxon>Fabales</taxon>
        <taxon>Fabaceae</taxon>
        <taxon>Papilionoideae</taxon>
        <taxon>50 kb inversion clade</taxon>
        <taxon>NPAAA clade</taxon>
        <taxon>indigoferoid/millettioid clade</taxon>
        <taxon>Phaseoleae</taxon>
        <taxon>Vigna</taxon>
    </lineage>
</organism>
<dbReference type="EMBL" id="CP039354">
    <property type="protein sequence ID" value="QCE11465.1"/>
    <property type="molecule type" value="Genomic_DNA"/>
</dbReference>